<accession>A0A803N242</accession>
<dbReference type="NCBIfam" id="TIGR03328">
    <property type="entry name" value="salvage_mtnB"/>
    <property type="match status" value="1"/>
</dbReference>
<dbReference type="UniPathway" id="UPA00904">
    <property type="reaction ID" value="UER00875"/>
</dbReference>
<feature type="region of interest" description="Methylthioribulose-1-phosphate dehydratase" evidence="9">
    <location>
        <begin position="1"/>
        <end position="310"/>
    </location>
</feature>
<dbReference type="NCBIfam" id="TIGR01691">
    <property type="entry name" value="enolase-ppase"/>
    <property type="match status" value="1"/>
</dbReference>
<dbReference type="InterPro" id="IPR023943">
    <property type="entry name" value="Enolase-ppase_E1"/>
</dbReference>
<dbReference type="InterPro" id="IPR036412">
    <property type="entry name" value="HAD-like_sf"/>
</dbReference>
<keyword evidence="12" id="KW-1185">Reference proteome</keyword>
<evidence type="ECO:0000256" key="8">
    <source>
        <dbReference type="ARBA" id="ARBA00023268"/>
    </source>
</evidence>
<feature type="region of interest" description="Enolase-phosphatase E1" evidence="9">
    <location>
        <begin position="458"/>
        <end position="697"/>
    </location>
</feature>
<dbReference type="PANTHER" id="PTHR20371">
    <property type="entry name" value="ENOLASE-PHOSPHATASE E1"/>
    <property type="match status" value="1"/>
</dbReference>
<protein>
    <recommendedName>
        <fullName evidence="9">Probable bifunctional methylthioribulose-1-phosphate dehydratase/enolase-phosphatase E1</fullName>
    </recommendedName>
    <domain>
        <recommendedName>
            <fullName evidence="9">Methylthioribulose-1-phosphate dehydratase</fullName>
            <shortName evidence="9">MTRu-1-P dehydratase</shortName>
            <ecNumber evidence="9">4.2.1.109</ecNumber>
        </recommendedName>
    </domain>
    <domain>
        <recommendedName>
            <fullName evidence="9">Enolase-phosphatase E1</fullName>
            <ecNumber evidence="9">3.1.3.77</ecNumber>
        </recommendedName>
        <alternativeName>
            <fullName evidence="9">2,3-diketo-5-methylthio-1-phosphopentane phosphatase</fullName>
        </alternativeName>
    </domain>
</protein>
<keyword evidence="1 9" id="KW-0028">Amino-acid biosynthesis</keyword>
<dbReference type="SFLD" id="SFLDG01129">
    <property type="entry name" value="C1.5:_HAD__Beta-PGM__Phosphata"/>
    <property type="match status" value="1"/>
</dbReference>
<feature type="active site" description="Proton donor/acceptor; for methylthioribulose-1-phosphate dehydratase activity" evidence="9">
    <location>
        <position position="182"/>
    </location>
</feature>
<evidence type="ECO:0000313" key="12">
    <source>
        <dbReference type="Proteomes" id="UP000596660"/>
    </source>
</evidence>
<keyword evidence="5 9" id="KW-0460">Magnesium</keyword>
<dbReference type="Pfam" id="PF00702">
    <property type="entry name" value="Hydrolase"/>
    <property type="match status" value="1"/>
</dbReference>
<dbReference type="InterPro" id="IPR027505">
    <property type="entry name" value="MtnB_viridiplantae"/>
</dbReference>
<dbReference type="SFLD" id="SFLDS00003">
    <property type="entry name" value="Haloacid_Dehalogenase"/>
    <property type="match status" value="1"/>
</dbReference>
<dbReference type="EnsemblPlants" id="AUR62039195-RA">
    <property type="protein sequence ID" value="AUR62039195-RA:cds"/>
    <property type="gene ID" value="AUR62039195"/>
</dbReference>
<dbReference type="Gene3D" id="3.40.225.10">
    <property type="entry name" value="Class II aldolase/adducin N-terminal domain"/>
    <property type="match status" value="1"/>
</dbReference>
<dbReference type="FunFam" id="3.40.225.10:FF:000003">
    <property type="entry name" value="Methylthioribulose-1-phosphate dehydratase"/>
    <property type="match status" value="1"/>
</dbReference>
<evidence type="ECO:0000256" key="1">
    <source>
        <dbReference type="ARBA" id="ARBA00022605"/>
    </source>
</evidence>
<feature type="binding site" evidence="9">
    <location>
        <begin position="596"/>
        <end position="597"/>
    </location>
    <ligand>
        <name>substrate</name>
        <label>2</label>
        <note>for enolase-phosphatase activity</note>
    </ligand>
</feature>
<dbReference type="NCBIfam" id="TIGR01549">
    <property type="entry name" value="HAD-SF-IA-v1"/>
    <property type="match status" value="1"/>
</dbReference>
<evidence type="ECO:0000313" key="11">
    <source>
        <dbReference type="EnsemblPlants" id="AUR62039195-RA:cds"/>
    </source>
</evidence>
<comment type="pathway">
    <text evidence="9">Amino-acid biosynthesis; L-methionine biosynthesis via salvage pathway; L-methionine from S-methyl-5-thio-alpha-D-ribose 1-phosphate: step 3/6.</text>
</comment>
<dbReference type="InterPro" id="IPR006439">
    <property type="entry name" value="HAD-SF_hydro_IA"/>
</dbReference>
<keyword evidence="4 9" id="KW-0862">Zinc</keyword>
<evidence type="ECO:0000259" key="10">
    <source>
        <dbReference type="SMART" id="SM01007"/>
    </source>
</evidence>
<reference evidence="11" key="2">
    <citation type="submission" date="2021-03" db="UniProtKB">
        <authorList>
            <consortium name="EnsemblPlants"/>
        </authorList>
    </citation>
    <scope>IDENTIFICATION</scope>
</reference>
<dbReference type="InterPro" id="IPR001303">
    <property type="entry name" value="Aldolase_II/adducin_N"/>
</dbReference>
<organism evidence="11 12">
    <name type="scientific">Chenopodium quinoa</name>
    <name type="common">Quinoa</name>
    <dbReference type="NCBI Taxonomy" id="63459"/>
    <lineage>
        <taxon>Eukaryota</taxon>
        <taxon>Viridiplantae</taxon>
        <taxon>Streptophyta</taxon>
        <taxon>Embryophyta</taxon>
        <taxon>Tracheophyta</taxon>
        <taxon>Spermatophyta</taxon>
        <taxon>Magnoliopsida</taxon>
        <taxon>eudicotyledons</taxon>
        <taxon>Gunneridae</taxon>
        <taxon>Pentapetalae</taxon>
        <taxon>Caryophyllales</taxon>
        <taxon>Chenopodiaceae</taxon>
        <taxon>Chenopodioideae</taxon>
        <taxon>Atripliceae</taxon>
        <taxon>Chenopodium</taxon>
    </lineage>
</organism>
<dbReference type="InterPro" id="IPR027514">
    <property type="entry name" value="Salvage_MtnB_euk"/>
</dbReference>
<comment type="similarity">
    <text evidence="9">In the N-terminal section; belongs to the aldolase class II family. MtnB subfamily.</text>
</comment>
<comment type="pathway">
    <text evidence="9">Amino-acid biosynthesis; L-methionine biosynthesis via salvage pathway; L-methionine from S-methyl-5-thio-alpha-D-ribose 1-phosphate: step 4/6.</text>
</comment>
<dbReference type="HAMAP" id="MF_03116">
    <property type="entry name" value="Salvage_MtnB_euk"/>
    <property type="match status" value="1"/>
</dbReference>
<proteinExistence type="inferred from homology"/>
<comment type="catalytic activity">
    <reaction evidence="9">
        <text>5-(methylsulfanyl)-D-ribulose 1-phosphate = 5-methylsulfanyl-2,3-dioxopentyl phosphate + H2O</text>
        <dbReference type="Rhea" id="RHEA:15549"/>
        <dbReference type="ChEBI" id="CHEBI:15377"/>
        <dbReference type="ChEBI" id="CHEBI:58548"/>
        <dbReference type="ChEBI" id="CHEBI:58828"/>
        <dbReference type="EC" id="4.2.1.109"/>
    </reaction>
</comment>
<keyword evidence="6 9" id="KW-0486">Methionine biosynthesis</keyword>
<reference evidence="11" key="1">
    <citation type="journal article" date="2017" name="Nature">
        <title>The genome of Chenopodium quinoa.</title>
        <authorList>
            <person name="Jarvis D.E."/>
            <person name="Ho Y.S."/>
            <person name="Lightfoot D.J."/>
            <person name="Schmoeckel S.M."/>
            <person name="Li B."/>
            <person name="Borm T.J.A."/>
            <person name="Ohyanagi H."/>
            <person name="Mineta K."/>
            <person name="Michell C.T."/>
            <person name="Saber N."/>
            <person name="Kharbatia N.M."/>
            <person name="Rupper R.R."/>
            <person name="Sharp A.R."/>
            <person name="Dally N."/>
            <person name="Boughton B.A."/>
            <person name="Woo Y.H."/>
            <person name="Gao G."/>
            <person name="Schijlen E.G.W.M."/>
            <person name="Guo X."/>
            <person name="Momin A.A."/>
            <person name="Negrao S."/>
            <person name="Al-Babili S."/>
            <person name="Gehring C."/>
            <person name="Roessner U."/>
            <person name="Jung C."/>
            <person name="Murphy K."/>
            <person name="Arold S.T."/>
            <person name="Gojobori T."/>
            <person name="van der Linden C.G."/>
            <person name="van Loo E.N."/>
            <person name="Jellen E.N."/>
            <person name="Maughan P.J."/>
            <person name="Tester M."/>
        </authorList>
    </citation>
    <scope>NUCLEOTIDE SEQUENCE [LARGE SCALE GENOMIC DNA]</scope>
    <source>
        <strain evidence="11">cv. PI 614886</strain>
    </source>
</reference>
<dbReference type="GO" id="GO:0046570">
    <property type="term" value="F:methylthioribulose 1-phosphate dehydratase activity"/>
    <property type="evidence" value="ECO:0007669"/>
    <property type="project" value="UniProtKB-UniRule"/>
</dbReference>
<keyword evidence="7 9" id="KW-0456">Lyase</keyword>
<name>A0A803N242_CHEQI</name>
<dbReference type="GO" id="GO:0043874">
    <property type="term" value="F:acireductone synthase activity"/>
    <property type="evidence" value="ECO:0007669"/>
    <property type="project" value="UniProtKB-EC"/>
</dbReference>
<dbReference type="Gramene" id="AUR62039195-RA">
    <property type="protein sequence ID" value="AUR62039195-RA:cds"/>
    <property type="gene ID" value="AUR62039195"/>
</dbReference>
<dbReference type="Gene3D" id="3.40.50.1000">
    <property type="entry name" value="HAD superfamily/HAD-like"/>
    <property type="match status" value="1"/>
</dbReference>
<dbReference type="SFLD" id="SFLDF00044">
    <property type="entry name" value="enolase-phosphatase"/>
    <property type="match status" value="1"/>
</dbReference>
<comment type="catalytic activity">
    <reaction evidence="9">
        <text>5-methylsulfanyl-2,3-dioxopentyl phosphate + H2O = 1,2-dihydroxy-5-(methylsulfanyl)pent-1-en-3-one + phosphate</text>
        <dbReference type="Rhea" id="RHEA:21700"/>
        <dbReference type="ChEBI" id="CHEBI:15377"/>
        <dbReference type="ChEBI" id="CHEBI:43474"/>
        <dbReference type="ChEBI" id="CHEBI:49252"/>
        <dbReference type="ChEBI" id="CHEBI:58828"/>
        <dbReference type="EC" id="3.1.3.77"/>
    </reaction>
</comment>
<comment type="pathway">
    <text evidence="9">Amino-acid biosynthesis; L-methionine biosynthesis via salvage pathway; L-methionine from S-methyl-5-thio-alpha-D-ribose 1-phosphate: step 2/6.</text>
</comment>
<dbReference type="HAMAP" id="MF_03118">
    <property type="entry name" value="Salvage_MtnBC"/>
    <property type="match status" value="1"/>
</dbReference>
<dbReference type="FunFam" id="3.40.50.1000:FF:000088">
    <property type="entry name" value="Probable bifunctional methylthioribulose-1-phosphate dehydratase/enolase-phosphatase E1"/>
    <property type="match status" value="1"/>
</dbReference>
<dbReference type="EC" id="3.1.3.77" evidence="9"/>
<dbReference type="GO" id="GO:0000287">
    <property type="term" value="F:magnesium ion binding"/>
    <property type="evidence" value="ECO:0007669"/>
    <property type="project" value="UniProtKB-UniRule"/>
</dbReference>
<dbReference type="SUPFAM" id="SSF56784">
    <property type="entry name" value="HAD-like"/>
    <property type="match status" value="2"/>
</dbReference>
<evidence type="ECO:0000256" key="7">
    <source>
        <dbReference type="ARBA" id="ARBA00023239"/>
    </source>
</evidence>
<evidence type="ECO:0000256" key="9">
    <source>
        <dbReference type="HAMAP-Rule" id="MF_03118"/>
    </source>
</evidence>
<dbReference type="PANTHER" id="PTHR20371:SF1">
    <property type="entry name" value="ENOLASE-PHOSPHATASE E1"/>
    <property type="match status" value="1"/>
</dbReference>
<feature type="domain" description="Class II aldolase/adducin N-terminal" evidence="10">
    <location>
        <begin position="40"/>
        <end position="254"/>
    </location>
</feature>
<dbReference type="Pfam" id="PF00596">
    <property type="entry name" value="Aldolase_II"/>
    <property type="match status" value="1"/>
</dbReference>
<dbReference type="InterPro" id="IPR023214">
    <property type="entry name" value="HAD_sf"/>
</dbReference>
<feature type="binding site" evidence="9">
    <location>
        <position position="463"/>
    </location>
    <ligand>
        <name>Mg(2+)</name>
        <dbReference type="ChEBI" id="CHEBI:18420"/>
    </ligand>
</feature>
<evidence type="ECO:0000256" key="3">
    <source>
        <dbReference type="ARBA" id="ARBA00022801"/>
    </source>
</evidence>
<dbReference type="InterPro" id="IPR036409">
    <property type="entry name" value="Aldolase_II/adducin_N_sf"/>
</dbReference>
<feature type="binding site" evidence="9">
    <location>
        <position position="232"/>
    </location>
    <ligand>
        <name>Zn(2+)</name>
        <dbReference type="ChEBI" id="CHEBI:29105"/>
    </ligand>
</feature>
<dbReference type="EC" id="4.2.1.109" evidence="9"/>
<feature type="binding site" evidence="9">
    <location>
        <position position="630"/>
    </location>
    <ligand>
        <name>substrate</name>
        <label>2</label>
        <note>for enolase-phosphatase activity</note>
    </ligand>
</feature>
<comment type="cofactor">
    <cofactor evidence="9">
        <name>Mg(2+)</name>
        <dbReference type="ChEBI" id="CHEBI:18420"/>
    </cofactor>
    <text evidence="9">Binds 1 Mg(2+) ion per subunit.</text>
</comment>
<keyword evidence="2 9" id="KW-0479">Metal-binding</keyword>
<evidence type="ECO:0000256" key="2">
    <source>
        <dbReference type="ARBA" id="ARBA00022723"/>
    </source>
</evidence>
<dbReference type="Gene3D" id="1.10.720.60">
    <property type="match status" value="2"/>
</dbReference>
<evidence type="ECO:0000256" key="6">
    <source>
        <dbReference type="ARBA" id="ARBA00023167"/>
    </source>
</evidence>
<feature type="binding site" evidence="9">
    <location>
        <position position="461"/>
    </location>
    <ligand>
        <name>Mg(2+)</name>
        <dbReference type="ChEBI" id="CHEBI:18420"/>
    </ligand>
</feature>
<keyword evidence="8 9" id="KW-0511">Multifunctional enzyme</keyword>
<dbReference type="SUPFAM" id="SSF53639">
    <property type="entry name" value="AraD/HMP-PK domain-like"/>
    <property type="match status" value="1"/>
</dbReference>
<evidence type="ECO:0000256" key="5">
    <source>
        <dbReference type="ARBA" id="ARBA00022842"/>
    </source>
</evidence>
<feature type="binding site" evidence="9">
    <location>
        <position position="123"/>
    </location>
    <ligand>
        <name>substrate</name>
        <label>1</label>
        <note>for methylthioribulose-1-phosphate dehydratase activity</note>
    </ligand>
</feature>
<dbReference type="FunFam" id="1.10.720.60:FF:000001">
    <property type="entry name" value="Probable bifunctional methylthioribulose-1-phosphate dehydratase/enolase-phosphatase E1"/>
    <property type="match status" value="1"/>
</dbReference>
<dbReference type="SFLD" id="SFLDG01133">
    <property type="entry name" value="C1.5.4:_Enolase-phosphatase_Li"/>
    <property type="match status" value="1"/>
</dbReference>
<dbReference type="InterPro" id="IPR017714">
    <property type="entry name" value="MethylthioRu-1-P_deHdtase_MtnB"/>
</dbReference>
<dbReference type="GO" id="GO:0019509">
    <property type="term" value="P:L-methionine salvage from methylthioadenosine"/>
    <property type="evidence" value="ECO:0007669"/>
    <property type="project" value="UniProtKB-UniRule"/>
</dbReference>
<evidence type="ECO:0000256" key="4">
    <source>
        <dbReference type="ARBA" id="ARBA00022833"/>
    </source>
</evidence>
<dbReference type="CDD" id="cd01629">
    <property type="entry name" value="HAD_EP"/>
    <property type="match status" value="1"/>
</dbReference>
<feature type="binding site" evidence="9">
    <location>
        <position position="157"/>
    </location>
    <ligand>
        <name>Zn(2+)</name>
        <dbReference type="ChEBI" id="CHEBI:29105"/>
    </ligand>
</feature>
<feature type="binding site" evidence="9">
    <location>
        <position position="159"/>
    </location>
    <ligand>
        <name>Zn(2+)</name>
        <dbReference type="ChEBI" id="CHEBI:29105"/>
    </ligand>
</feature>
<sequence length="697" mass="76160">MAFASAASVGPLAAGNGLKMANSTTTQAYLESKPVQEAKALLTELCRQFYHLGWVGGTGGSITLKVHDDSIPKPQQIIIMSPSGVQKERMLSEDMYVLSSDGSTVSAPSPKPYPNKPPKCSDCGPLFMKDHQLKVYDIKSQSFVQAYQMRNAGAVIHSHGMESCLVTMMNPTSNEFRITHMEMIKGIQGHGYYDELVVPIIENSAHERDLTDALAAAIEAYPKTTAVLVRNHGIYVWGDSWISAKTQTLLRMIASPTGSGKSYTVDDSFSAEERHTPRLAGVLLIVVSMQAECYHYLFDAAIKLNQMGLDWSTPTHGPIKRIQADFRSGERAVSAKAGTSGLNPGEPKPRCIVLDIEGTTTPISFVTDVLFPYARDNVGRHLSSTYDSPETQDDIKLLRGQVEEDLKAGVVGAVPIPSDDEGKEEVIAALVANVGGHIWRTGFQNNELEGVVFEDRCIVLDIEGTTTPISFVTDVLFPYARDNVGRHLSSTYDSPETQDDIKLLRGQVEEDLKAGVVGAVPIPSDDEGKEEVIAALVANVGGMIKADRKITALKQLQGHIWRTGFQNNELEGVVFEDVPEALERWHSSGIKVYIYSSGSRLAQRLIFGNTKYGDLRKYLCGFFDTAVGNKRETQSYVEIFNSMGVDDPSEILFVTDVYQEATAAKEAGLEVLISVRPGNGPLPENHGFKTVNSFSEI</sequence>
<comment type="similarity">
    <text evidence="9">In the C-terminal section; belongs to the HAD-like hydrolase superfamily. MasA/MtnC family.</text>
</comment>
<dbReference type="AlphaFoldDB" id="A0A803N242"/>
<dbReference type="OMA" id="IPNGCHA"/>
<feature type="binding site" evidence="9">
    <location>
        <position position="656"/>
    </location>
    <ligand>
        <name>Mg(2+)</name>
        <dbReference type="ChEBI" id="CHEBI:18420"/>
    </ligand>
</feature>
<comment type="cofactor">
    <cofactor evidence="9">
        <name>Zn(2+)</name>
        <dbReference type="ChEBI" id="CHEBI:29105"/>
    </cofactor>
    <text evidence="9">Binds 1 zinc ion per subunit.</text>
</comment>
<dbReference type="GO" id="GO:0005737">
    <property type="term" value="C:cytoplasm"/>
    <property type="evidence" value="ECO:0007669"/>
    <property type="project" value="InterPro"/>
</dbReference>
<dbReference type="Proteomes" id="UP000596660">
    <property type="component" value="Unplaced"/>
</dbReference>
<dbReference type="GO" id="GO:0008270">
    <property type="term" value="F:zinc ion binding"/>
    <property type="evidence" value="ECO:0007669"/>
    <property type="project" value="UniProtKB-UniRule"/>
</dbReference>
<dbReference type="SMART" id="SM01007">
    <property type="entry name" value="Aldolase_II"/>
    <property type="match status" value="1"/>
</dbReference>
<keyword evidence="3 9" id="KW-0378">Hydrolase</keyword>